<evidence type="ECO:0000256" key="1">
    <source>
        <dbReference type="ARBA" id="ARBA00008419"/>
    </source>
</evidence>
<dbReference type="RefSeq" id="WP_061918579.1">
    <property type="nucleotide sequence ID" value="NZ_DF967971.1"/>
</dbReference>
<dbReference type="UniPathway" id="UPA00115">
    <property type="reaction ID" value="UER00410"/>
</dbReference>
<keyword evidence="4 8" id="KW-0311">Gluconate utilization</keyword>
<feature type="binding site" description="in other chain" evidence="7">
    <location>
        <position position="103"/>
    </location>
    <ligand>
        <name>substrate</name>
        <note>ligand shared between dimeric partners</note>
    </ligand>
</feature>
<gene>
    <name evidence="10" type="ORF">AC812_11415</name>
</gene>
<dbReference type="PATRIC" id="fig|360411.5.peg.2106"/>
<feature type="binding site" description="in other chain" evidence="7">
    <location>
        <begin position="187"/>
        <end position="188"/>
    </location>
    <ligand>
        <name>substrate</name>
        <note>ligand shared between dimeric partners</note>
    </ligand>
</feature>
<feature type="binding site" description="in other chain" evidence="7">
    <location>
        <position position="289"/>
    </location>
    <ligand>
        <name>substrate</name>
        <note>ligand shared between dimeric partners</note>
    </ligand>
</feature>
<feature type="domain" description="6-phosphogluconate dehydrogenase C-terminal" evidence="9">
    <location>
        <begin position="180"/>
        <end position="469"/>
    </location>
</feature>
<dbReference type="AlphaFoldDB" id="A0A0P6WVZ3"/>
<feature type="binding site" evidence="7">
    <location>
        <position position="453"/>
    </location>
    <ligand>
        <name>substrate</name>
        <note>ligand shared between dimeric partners</note>
    </ligand>
</feature>
<dbReference type="FunFam" id="3.40.50.720:FF:000007">
    <property type="entry name" value="6-phosphogluconate dehydrogenase, decarboxylating"/>
    <property type="match status" value="1"/>
</dbReference>
<dbReference type="Proteomes" id="UP000050514">
    <property type="component" value="Unassembled WGS sequence"/>
</dbReference>
<keyword evidence="3 5" id="KW-0560">Oxidoreductase</keyword>
<keyword evidence="5 8" id="KW-0570">Pentose shunt</keyword>
<accession>A0A0P6WVZ3</accession>
<feature type="binding site" evidence="7">
    <location>
        <position position="447"/>
    </location>
    <ligand>
        <name>substrate</name>
        <note>ligand shared between dimeric partners</note>
    </ligand>
</feature>
<evidence type="ECO:0000256" key="5">
    <source>
        <dbReference type="PIRNR" id="PIRNR000109"/>
    </source>
</evidence>
<feature type="binding site" description="in other chain" evidence="7">
    <location>
        <begin position="129"/>
        <end position="131"/>
    </location>
    <ligand>
        <name>substrate</name>
        <note>ligand shared between dimeric partners</note>
    </ligand>
</feature>
<dbReference type="InterPro" id="IPR006113">
    <property type="entry name" value="6PGDH_Gnd/GntZ"/>
</dbReference>
<dbReference type="PROSITE" id="PS00461">
    <property type="entry name" value="6PGD"/>
    <property type="match status" value="1"/>
</dbReference>
<dbReference type="InterPro" id="IPR006115">
    <property type="entry name" value="6PGDH_NADP-bd"/>
</dbReference>
<feature type="active site" description="Proton acceptor" evidence="6">
    <location>
        <position position="184"/>
    </location>
</feature>
<keyword evidence="11" id="KW-1185">Reference proteome</keyword>
<evidence type="ECO:0000256" key="6">
    <source>
        <dbReference type="PIRSR" id="PIRSR000109-1"/>
    </source>
</evidence>
<comment type="catalytic activity">
    <reaction evidence="5 8">
        <text>6-phospho-D-gluconate + NADP(+) = D-ribulose 5-phosphate + CO2 + NADPH</text>
        <dbReference type="Rhea" id="RHEA:10116"/>
        <dbReference type="ChEBI" id="CHEBI:16526"/>
        <dbReference type="ChEBI" id="CHEBI:57783"/>
        <dbReference type="ChEBI" id="CHEBI:58121"/>
        <dbReference type="ChEBI" id="CHEBI:58349"/>
        <dbReference type="ChEBI" id="CHEBI:58759"/>
        <dbReference type="EC" id="1.1.1.44"/>
    </reaction>
</comment>
<dbReference type="SUPFAM" id="SSF51735">
    <property type="entry name" value="NAD(P)-binding Rossmann-fold domains"/>
    <property type="match status" value="1"/>
</dbReference>
<dbReference type="FunFam" id="1.10.1040.10:FF:000002">
    <property type="entry name" value="6-phosphogluconate dehydrogenase, decarboxylating"/>
    <property type="match status" value="1"/>
</dbReference>
<dbReference type="OrthoDB" id="9804542at2"/>
<dbReference type="Pfam" id="PF03446">
    <property type="entry name" value="NAD_binding_2"/>
    <property type="match status" value="1"/>
</dbReference>
<dbReference type="FunFam" id="1.20.5.320:FF:000001">
    <property type="entry name" value="6-phosphogluconate dehydrogenase, decarboxylating"/>
    <property type="match status" value="1"/>
</dbReference>
<dbReference type="PRINTS" id="PR00076">
    <property type="entry name" value="6PGDHDRGNASE"/>
</dbReference>
<dbReference type="PIRSF" id="PIRSF000109">
    <property type="entry name" value="6PGD"/>
    <property type="match status" value="1"/>
</dbReference>
<comment type="caution">
    <text evidence="10">The sequence shown here is derived from an EMBL/GenBank/DDBJ whole genome shotgun (WGS) entry which is preliminary data.</text>
</comment>
<dbReference type="NCBIfam" id="NF006765">
    <property type="entry name" value="PRK09287.1"/>
    <property type="match status" value="1"/>
</dbReference>
<dbReference type="InterPro" id="IPR008927">
    <property type="entry name" value="6-PGluconate_DH-like_C_sf"/>
</dbReference>
<protein>
    <recommendedName>
        <fullName evidence="5 8">6-phosphogluconate dehydrogenase, decarboxylating</fullName>
        <ecNumber evidence="5 8">1.1.1.44</ecNumber>
    </recommendedName>
</protein>
<dbReference type="InterPro" id="IPR006183">
    <property type="entry name" value="Pgluconate_DH"/>
</dbReference>
<feature type="binding site" description="in other chain" evidence="7">
    <location>
        <position position="192"/>
    </location>
    <ligand>
        <name>substrate</name>
        <note>ligand shared between dimeric partners</note>
    </ligand>
</feature>
<evidence type="ECO:0000313" key="11">
    <source>
        <dbReference type="Proteomes" id="UP000050514"/>
    </source>
</evidence>
<dbReference type="SUPFAM" id="SSF48179">
    <property type="entry name" value="6-phosphogluconate dehydrogenase C-terminal domain-like"/>
    <property type="match status" value="1"/>
</dbReference>
<comment type="function">
    <text evidence="5">Catalyzes the oxidative decarboxylation of 6-phosphogluconate to ribulose 5-phosphate and CO(2), with concomitant reduction of NADP to NADPH.</text>
</comment>
<dbReference type="NCBIfam" id="TIGR00873">
    <property type="entry name" value="gnd"/>
    <property type="match status" value="1"/>
</dbReference>
<dbReference type="PANTHER" id="PTHR11811">
    <property type="entry name" value="6-PHOSPHOGLUCONATE DEHYDROGENASE"/>
    <property type="match status" value="1"/>
</dbReference>
<dbReference type="GO" id="GO:0004616">
    <property type="term" value="F:phosphogluconate dehydrogenase (decarboxylating) activity"/>
    <property type="evidence" value="ECO:0007669"/>
    <property type="project" value="UniProtKB-EC"/>
</dbReference>
<dbReference type="Gene3D" id="1.10.1040.10">
    <property type="entry name" value="N-(1-d-carboxylethyl)-l-norvaline Dehydrogenase, domain 2"/>
    <property type="match status" value="1"/>
</dbReference>
<dbReference type="InterPro" id="IPR006114">
    <property type="entry name" value="6PGDH_C"/>
</dbReference>
<evidence type="ECO:0000256" key="2">
    <source>
        <dbReference type="ARBA" id="ARBA00011738"/>
    </source>
</evidence>
<dbReference type="SMART" id="SM01350">
    <property type="entry name" value="6PGD"/>
    <property type="match status" value="1"/>
</dbReference>
<evidence type="ECO:0000256" key="8">
    <source>
        <dbReference type="RuleBase" id="RU000485"/>
    </source>
</evidence>
<dbReference type="GO" id="GO:0019521">
    <property type="term" value="P:D-gluconate metabolic process"/>
    <property type="evidence" value="ECO:0007669"/>
    <property type="project" value="UniProtKB-KW"/>
</dbReference>
<dbReference type="Gene3D" id="1.20.5.320">
    <property type="entry name" value="6-Phosphogluconate Dehydrogenase, domain 3"/>
    <property type="match status" value="1"/>
</dbReference>
<dbReference type="Gene3D" id="3.40.50.720">
    <property type="entry name" value="NAD(P)-binding Rossmann-like Domain"/>
    <property type="match status" value="1"/>
</dbReference>
<dbReference type="InterPro" id="IPR036291">
    <property type="entry name" value="NAD(P)-bd_dom_sf"/>
</dbReference>
<evidence type="ECO:0000256" key="7">
    <source>
        <dbReference type="PIRSR" id="PIRSR000109-2"/>
    </source>
</evidence>
<comment type="subunit">
    <text evidence="2 5">Homodimer.</text>
</comment>
<feature type="active site" description="Proton donor" evidence="6">
    <location>
        <position position="191"/>
    </location>
</feature>
<reference evidence="10 11" key="1">
    <citation type="submission" date="2015-07" db="EMBL/GenBank/DDBJ databases">
        <title>Draft genome of Bellilinea caldifistulae DSM 17877.</title>
        <authorList>
            <person name="Hemp J."/>
            <person name="Ward L.M."/>
            <person name="Pace L.A."/>
            <person name="Fischer W.W."/>
        </authorList>
    </citation>
    <scope>NUCLEOTIDE SEQUENCE [LARGE SCALE GENOMIC DNA]</scope>
    <source>
        <strain evidence="10 11">GOMI-1</strain>
    </source>
</reference>
<dbReference type="GO" id="GO:0050661">
    <property type="term" value="F:NADP binding"/>
    <property type="evidence" value="ECO:0007669"/>
    <property type="project" value="InterPro"/>
</dbReference>
<evidence type="ECO:0000259" key="9">
    <source>
        <dbReference type="SMART" id="SM01350"/>
    </source>
</evidence>
<evidence type="ECO:0000256" key="3">
    <source>
        <dbReference type="ARBA" id="ARBA00023002"/>
    </source>
</evidence>
<sequence length="471" mass="51814">MEQAEIGIYGLGVMGFNLGRNFQRNGFRVAVFNRSPEKVRLFVEQPAAGTQPRGAASLRELVQMLEKPRRLLLMLPAGKTVDQAIEDVLPYLEPGDILIDGGNSYFMDSDRRSQYLAEKGIHFIGMGVSGGEEGALWGPSLMPGGSQTAWQILQPILTAIAAKAEDGAACVSYIGPRGAGHYVKMVHNGIEYGDMQLIAEAYEVLRRVLGLGAVQLSEIFNQWNNGELKSFLIEITAKVLAKTDEETGQPLVDFILDEAEQKGTGKWTAQNALDIGAAVPTIDAAVYSRILSAMKAERQHASTIFGHSAPAFTGNGEDLIRAVRQALYASKILSYAQGMAMLRIASAEYDYGLNLAELARIWRAGCIIRASLLNDITAAYQAEPDLQNLLLSSYFSETVNRLQQSLRKVVMIAIEQGIAVPAMSASLAYFDAYRSERLPANLIQAQRDFFGAHTYRRIDREGVFHTRWEEQ</sequence>
<dbReference type="InterPro" id="IPR006184">
    <property type="entry name" value="6PGdom_BS"/>
</dbReference>
<comment type="similarity">
    <text evidence="1 5 8">Belongs to the 6-phosphogluconate dehydrogenase family.</text>
</comment>
<evidence type="ECO:0000313" key="10">
    <source>
        <dbReference type="EMBL" id="KPL74431.1"/>
    </source>
</evidence>
<dbReference type="InterPro" id="IPR013328">
    <property type="entry name" value="6PGD_dom2"/>
</dbReference>
<proteinExistence type="inferred from homology"/>
<keyword evidence="5 8" id="KW-0521">NADP</keyword>
<organism evidence="10 11">
    <name type="scientific">Bellilinea caldifistulae</name>
    <dbReference type="NCBI Taxonomy" id="360411"/>
    <lineage>
        <taxon>Bacteria</taxon>
        <taxon>Bacillati</taxon>
        <taxon>Chloroflexota</taxon>
        <taxon>Anaerolineae</taxon>
        <taxon>Anaerolineales</taxon>
        <taxon>Anaerolineaceae</taxon>
        <taxon>Bellilinea</taxon>
    </lineage>
</organism>
<comment type="pathway">
    <text evidence="5 8">Carbohydrate degradation; pentose phosphate pathway; D-ribulose 5-phosphate from D-glucose 6-phosphate (oxidative stage): step 3/3.</text>
</comment>
<dbReference type="STRING" id="360411.AC812_11415"/>
<dbReference type="EMBL" id="LGHJ01000017">
    <property type="protein sequence ID" value="KPL74431.1"/>
    <property type="molecule type" value="Genomic_DNA"/>
</dbReference>
<dbReference type="EC" id="1.1.1.44" evidence="5 8"/>
<evidence type="ECO:0000256" key="4">
    <source>
        <dbReference type="ARBA" id="ARBA00023064"/>
    </source>
</evidence>
<feature type="binding site" description="in other chain" evidence="7">
    <location>
        <position position="262"/>
    </location>
    <ligand>
        <name>substrate</name>
        <note>ligand shared between dimeric partners</note>
    </ligand>
</feature>
<dbReference type="Pfam" id="PF00393">
    <property type="entry name" value="6PGD"/>
    <property type="match status" value="1"/>
</dbReference>
<name>A0A0P6WVZ3_9CHLR</name>
<dbReference type="GO" id="GO:0006098">
    <property type="term" value="P:pentose-phosphate shunt"/>
    <property type="evidence" value="ECO:0007669"/>
    <property type="project" value="UniProtKB-UniPathway"/>
</dbReference>